<dbReference type="CDD" id="cd00761">
    <property type="entry name" value="Glyco_tranf_GTA_type"/>
    <property type="match status" value="1"/>
</dbReference>
<dbReference type="SUPFAM" id="SSF53448">
    <property type="entry name" value="Nucleotide-diphospho-sugar transferases"/>
    <property type="match status" value="1"/>
</dbReference>
<dbReference type="PATRIC" id="fig|1184387.3.peg.886"/>
<comment type="caution">
    <text evidence="2">The sequence shown here is derived from an EMBL/GenBank/DDBJ whole genome shotgun (WGS) entry which is preliminary data.</text>
</comment>
<dbReference type="Pfam" id="PF00535">
    <property type="entry name" value="Glycos_transf_2"/>
    <property type="match status" value="1"/>
</dbReference>
<feature type="domain" description="Glycosyltransferase 2-like" evidence="1">
    <location>
        <begin position="11"/>
        <end position="136"/>
    </location>
</feature>
<protein>
    <submittedName>
        <fullName evidence="2">Putative Glycosyl transferase family 2</fullName>
    </submittedName>
</protein>
<dbReference type="Proteomes" id="UP000054092">
    <property type="component" value="Unassembled WGS sequence"/>
</dbReference>
<dbReference type="InterPro" id="IPR001173">
    <property type="entry name" value="Glyco_trans_2-like"/>
</dbReference>
<evidence type="ECO:0000259" key="1">
    <source>
        <dbReference type="Pfam" id="PF00535"/>
    </source>
</evidence>
<dbReference type="EMBL" id="LGGP01000069">
    <property type="protein sequence ID" value="KUK81269.1"/>
    <property type="molecule type" value="Genomic_DNA"/>
</dbReference>
<dbReference type="Gene3D" id="3.90.550.10">
    <property type="entry name" value="Spore Coat Polysaccharide Biosynthesis Protein SpsA, Chain A"/>
    <property type="match status" value="1"/>
</dbReference>
<dbReference type="GO" id="GO:0016740">
    <property type="term" value="F:transferase activity"/>
    <property type="evidence" value="ECO:0007669"/>
    <property type="project" value="UniProtKB-KW"/>
</dbReference>
<dbReference type="AlphaFoldDB" id="A0A101HR03"/>
<accession>A0A101HR03</accession>
<dbReference type="InterPro" id="IPR029044">
    <property type="entry name" value="Nucleotide-diphossugar_trans"/>
</dbReference>
<gene>
    <name evidence="2" type="ORF">XD94_0539</name>
</gene>
<dbReference type="PANTHER" id="PTHR43685:SF2">
    <property type="entry name" value="GLYCOSYLTRANSFERASE 2-LIKE DOMAIN-CONTAINING PROTEIN"/>
    <property type="match status" value="1"/>
</dbReference>
<organism evidence="2 3">
    <name type="scientific">Mesotoga prima</name>
    <dbReference type="NCBI Taxonomy" id="1184387"/>
    <lineage>
        <taxon>Bacteria</taxon>
        <taxon>Thermotogati</taxon>
        <taxon>Thermotogota</taxon>
        <taxon>Thermotogae</taxon>
        <taxon>Kosmotogales</taxon>
        <taxon>Kosmotogaceae</taxon>
        <taxon>Mesotoga</taxon>
    </lineage>
</organism>
<sequence>MRSVKNDIAISVIVPAYNAGNHIARCLQSLLSQTLESFEIIAVDDGSTDDTSALVESILAKSTLKSTLLHQRHGGVSRARNFGLEKALGRYIYFLDSDDTIDESALEKLLNAAINSDSDCVMCGLKKVDETGKVCWCSNRCGFPNEESVSADELFPLLVRNTVYFRVGSVLFDRGTAVNNELHFTNGCTNGEDTEFFLKMFFHSRKVSFVDEELLTIHAMKGTASRRPSLKLFHSVGSLRRLHKYLLQHGADDETARYLEHRRIPQTYVQIIRSLARMGIGFRNYLAIARHGRIRAQIKDFERFGNERSDRRTELEVKTLLRFPVVFYLYARLFR</sequence>
<keyword evidence="2" id="KW-0808">Transferase</keyword>
<name>A0A101HR03_9BACT</name>
<evidence type="ECO:0000313" key="2">
    <source>
        <dbReference type="EMBL" id="KUK81269.1"/>
    </source>
</evidence>
<proteinExistence type="predicted"/>
<reference evidence="3" key="1">
    <citation type="journal article" date="2015" name="MBio">
        <title>Genome-Resolved Metagenomic Analysis Reveals Roles for Candidate Phyla and Other Microbial Community Members in Biogeochemical Transformations in Oil Reservoirs.</title>
        <authorList>
            <person name="Hu P."/>
            <person name="Tom L."/>
            <person name="Singh A."/>
            <person name="Thomas B.C."/>
            <person name="Baker B.J."/>
            <person name="Piceno Y.M."/>
            <person name="Andersen G.L."/>
            <person name="Banfield J.F."/>
        </authorList>
    </citation>
    <scope>NUCLEOTIDE SEQUENCE [LARGE SCALE GENOMIC DNA]</scope>
</reference>
<evidence type="ECO:0000313" key="3">
    <source>
        <dbReference type="Proteomes" id="UP000054092"/>
    </source>
</evidence>
<dbReference type="InterPro" id="IPR050834">
    <property type="entry name" value="Glycosyltransf_2"/>
</dbReference>
<dbReference type="PANTHER" id="PTHR43685">
    <property type="entry name" value="GLYCOSYLTRANSFERASE"/>
    <property type="match status" value="1"/>
</dbReference>